<dbReference type="EMBL" id="CAMAPE010000010">
    <property type="protein sequence ID" value="CAH9078659.1"/>
    <property type="molecule type" value="Genomic_DNA"/>
</dbReference>
<organism evidence="3 4">
    <name type="scientific">Cuscuta europaea</name>
    <name type="common">European dodder</name>
    <dbReference type="NCBI Taxonomy" id="41803"/>
    <lineage>
        <taxon>Eukaryota</taxon>
        <taxon>Viridiplantae</taxon>
        <taxon>Streptophyta</taxon>
        <taxon>Embryophyta</taxon>
        <taxon>Tracheophyta</taxon>
        <taxon>Spermatophyta</taxon>
        <taxon>Magnoliopsida</taxon>
        <taxon>eudicotyledons</taxon>
        <taxon>Gunneridae</taxon>
        <taxon>Pentapetalae</taxon>
        <taxon>asterids</taxon>
        <taxon>lamiids</taxon>
        <taxon>Solanales</taxon>
        <taxon>Convolvulaceae</taxon>
        <taxon>Cuscuteae</taxon>
        <taxon>Cuscuta</taxon>
        <taxon>Cuscuta subgen. Cuscuta</taxon>
    </lineage>
</organism>
<dbReference type="AlphaFoldDB" id="A0A9P0YX64"/>
<evidence type="ECO:0000256" key="2">
    <source>
        <dbReference type="SAM" id="MobiDB-lite"/>
    </source>
</evidence>
<feature type="region of interest" description="Disordered" evidence="2">
    <location>
        <begin position="1"/>
        <end position="23"/>
    </location>
</feature>
<feature type="region of interest" description="Disordered" evidence="2">
    <location>
        <begin position="119"/>
        <end position="144"/>
    </location>
</feature>
<evidence type="ECO:0000313" key="3">
    <source>
        <dbReference type="EMBL" id="CAH9078659.1"/>
    </source>
</evidence>
<feature type="coiled-coil region" evidence="1">
    <location>
        <begin position="83"/>
        <end position="117"/>
    </location>
</feature>
<reference evidence="3" key="1">
    <citation type="submission" date="2022-07" db="EMBL/GenBank/DDBJ databases">
        <authorList>
            <person name="Macas J."/>
            <person name="Novak P."/>
            <person name="Neumann P."/>
        </authorList>
    </citation>
    <scope>NUCLEOTIDE SEQUENCE</scope>
</reference>
<evidence type="ECO:0000256" key="1">
    <source>
        <dbReference type="SAM" id="Coils"/>
    </source>
</evidence>
<feature type="compositionally biased region" description="Basic residues" evidence="2">
    <location>
        <begin position="10"/>
        <end position="19"/>
    </location>
</feature>
<keyword evidence="4" id="KW-1185">Reference proteome</keyword>
<sequence>MSRCHLTSPKLKRSMRKSWRRDGPSEVAQIYDELDESQDDDAILAAARVYKGRVLFMGAEGVRILHNSGGASSSSRPADDEWVARLKKELVERREENRRTRESLEEMERQMDRFNATYRPPTHIMHPETIDPSNSLHGRYGRYG</sequence>
<evidence type="ECO:0000313" key="4">
    <source>
        <dbReference type="Proteomes" id="UP001152484"/>
    </source>
</evidence>
<keyword evidence="1" id="KW-0175">Coiled coil</keyword>
<accession>A0A9P0YX64</accession>
<proteinExistence type="predicted"/>
<gene>
    <name evidence="3" type="ORF">CEURO_LOCUS6881</name>
</gene>
<comment type="caution">
    <text evidence="3">The sequence shown here is derived from an EMBL/GenBank/DDBJ whole genome shotgun (WGS) entry which is preliminary data.</text>
</comment>
<dbReference type="Proteomes" id="UP001152484">
    <property type="component" value="Unassembled WGS sequence"/>
</dbReference>
<name>A0A9P0YX64_CUSEU</name>
<protein>
    <submittedName>
        <fullName evidence="3">Uncharacterized protein</fullName>
    </submittedName>
</protein>